<sequence>MHGSLILWQLALVGSHASLPSKVYWQSVLPNTPMPNAVQDSLSSDDTRFFNPPNHGLSNEKLEGMENVDTTFFIETDLRPGKKMKLHFTNTANGATFLPHQVAKSIPFTSDKLAEILNRFSIKEKSVEAKVPKETKKQEYRITEVHRINANRGVVCHKQNYAYAVFYCHEIHDAGTYMVPLVSSDGTKVNAIAACHTDASVANAFKVLKVKPGTVPICHFLASDTLLWVPNSMYE</sequence>
<dbReference type="EMBL" id="JAZDWU010000006">
    <property type="protein sequence ID" value="KAK9999268.1"/>
    <property type="molecule type" value="Genomic_DNA"/>
</dbReference>
<organism evidence="3 4">
    <name type="scientific">Lithocarpus litseifolius</name>
    <dbReference type="NCBI Taxonomy" id="425828"/>
    <lineage>
        <taxon>Eukaryota</taxon>
        <taxon>Viridiplantae</taxon>
        <taxon>Streptophyta</taxon>
        <taxon>Embryophyta</taxon>
        <taxon>Tracheophyta</taxon>
        <taxon>Spermatophyta</taxon>
        <taxon>Magnoliopsida</taxon>
        <taxon>eudicotyledons</taxon>
        <taxon>Gunneridae</taxon>
        <taxon>Pentapetalae</taxon>
        <taxon>rosids</taxon>
        <taxon>fabids</taxon>
        <taxon>Fagales</taxon>
        <taxon>Fagaceae</taxon>
        <taxon>Lithocarpus</taxon>
    </lineage>
</organism>
<comment type="caution">
    <text evidence="3">The sequence shown here is derived from an EMBL/GenBank/DDBJ whole genome shotgun (WGS) entry which is preliminary data.</text>
</comment>
<protein>
    <recommendedName>
        <fullName evidence="2">BURP domain-containing protein</fullName>
    </recommendedName>
</protein>
<dbReference type="PROSITE" id="PS51277">
    <property type="entry name" value="BURP"/>
    <property type="match status" value="1"/>
</dbReference>
<evidence type="ECO:0000313" key="3">
    <source>
        <dbReference type="EMBL" id="KAK9999268.1"/>
    </source>
</evidence>
<dbReference type="SMART" id="SM01045">
    <property type="entry name" value="BURP"/>
    <property type="match status" value="1"/>
</dbReference>
<name>A0AAW2CN77_9ROSI</name>
<dbReference type="AlphaFoldDB" id="A0AAW2CN77"/>
<gene>
    <name evidence="3" type="ORF">SO802_018871</name>
</gene>
<dbReference type="InterPro" id="IPR044816">
    <property type="entry name" value="BURP"/>
</dbReference>
<feature type="domain" description="BURP" evidence="2">
    <location>
        <begin position="22"/>
        <end position="231"/>
    </location>
</feature>
<evidence type="ECO:0000256" key="1">
    <source>
        <dbReference type="SAM" id="SignalP"/>
    </source>
</evidence>
<evidence type="ECO:0000259" key="2">
    <source>
        <dbReference type="PROSITE" id="PS51277"/>
    </source>
</evidence>
<feature type="signal peptide" evidence="1">
    <location>
        <begin position="1"/>
        <end position="17"/>
    </location>
</feature>
<dbReference type="Proteomes" id="UP001459277">
    <property type="component" value="Unassembled WGS sequence"/>
</dbReference>
<feature type="chain" id="PRO_5043418982" description="BURP domain-containing protein" evidence="1">
    <location>
        <begin position="18"/>
        <end position="235"/>
    </location>
</feature>
<dbReference type="PANTHER" id="PTHR31236:SF2">
    <property type="entry name" value="BURP DOMAIN PROTEIN RD22"/>
    <property type="match status" value="1"/>
</dbReference>
<reference evidence="3 4" key="1">
    <citation type="submission" date="2024-01" db="EMBL/GenBank/DDBJ databases">
        <title>A telomere-to-telomere, gap-free genome of sweet tea (Lithocarpus litseifolius).</title>
        <authorList>
            <person name="Zhou J."/>
        </authorList>
    </citation>
    <scope>NUCLEOTIDE SEQUENCE [LARGE SCALE GENOMIC DNA]</scope>
    <source>
        <strain evidence="3">Zhou-2022a</strain>
        <tissue evidence="3">Leaf</tissue>
    </source>
</reference>
<dbReference type="Pfam" id="PF03181">
    <property type="entry name" value="BURP"/>
    <property type="match status" value="1"/>
</dbReference>
<dbReference type="PANTHER" id="PTHR31236">
    <property type="entry name" value="BURP DOMAIN PROTEIN USPL1-LIKE"/>
    <property type="match status" value="1"/>
</dbReference>
<evidence type="ECO:0000313" key="4">
    <source>
        <dbReference type="Proteomes" id="UP001459277"/>
    </source>
</evidence>
<dbReference type="InterPro" id="IPR004873">
    <property type="entry name" value="BURP_dom"/>
</dbReference>
<keyword evidence="1" id="KW-0732">Signal</keyword>
<proteinExistence type="predicted"/>
<keyword evidence="4" id="KW-1185">Reference proteome</keyword>
<accession>A0AAW2CN77</accession>